<name>A0ABQ9XHC2_9EUKA</name>
<feature type="region of interest" description="Disordered" evidence="1">
    <location>
        <begin position="100"/>
        <end position="131"/>
    </location>
</feature>
<comment type="caution">
    <text evidence="2">The sequence shown here is derived from an EMBL/GenBank/DDBJ whole genome shotgun (WGS) entry which is preliminary data.</text>
</comment>
<evidence type="ECO:0000313" key="2">
    <source>
        <dbReference type="EMBL" id="KAK2950037.1"/>
    </source>
</evidence>
<dbReference type="Proteomes" id="UP001281761">
    <property type="component" value="Unassembled WGS sequence"/>
</dbReference>
<proteinExistence type="predicted"/>
<sequence>MLADFGVESGEGGTKILVEATHGHITPFGIDEHHCLSSRVWMPKQKQTLRISIATLPNNLHSLVHVILSKTDAVLVLNVEPREMDGYSFRRMGVVRVEGKSVTESPPIRHDEKTSSPDETRKRGEAEQAEC</sequence>
<gene>
    <name evidence="2" type="ORF">BLNAU_15072</name>
</gene>
<protein>
    <submittedName>
        <fullName evidence="2">Uncharacterized protein</fullName>
    </submittedName>
</protein>
<evidence type="ECO:0000313" key="3">
    <source>
        <dbReference type="Proteomes" id="UP001281761"/>
    </source>
</evidence>
<organism evidence="2 3">
    <name type="scientific">Blattamonas nauphoetae</name>
    <dbReference type="NCBI Taxonomy" id="2049346"/>
    <lineage>
        <taxon>Eukaryota</taxon>
        <taxon>Metamonada</taxon>
        <taxon>Preaxostyla</taxon>
        <taxon>Oxymonadida</taxon>
        <taxon>Blattamonas</taxon>
    </lineage>
</organism>
<evidence type="ECO:0000256" key="1">
    <source>
        <dbReference type="SAM" id="MobiDB-lite"/>
    </source>
</evidence>
<keyword evidence="3" id="KW-1185">Reference proteome</keyword>
<dbReference type="EMBL" id="JARBJD010000144">
    <property type="protein sequence ID" value="KAK2950037.1"/>
    <property type="molecule type" value="Genomic_DNA"/>
</dbReference>
<accession>A0ABQ9XHC2</accession>
<reference evidence="2 3" key="1">
    <citation type="journal article" date="2022" name="bioRxiv">
        <title>Genomics of Preaxostyla Flagellates Illuminates Evolutionary Transitions and the Path Towards Mitochondrial Loss.</title>
        <authorList>
            <person name="Novak L.V.F."/>
            <person name="Treitli S.C."/>
            <person name="Pyrih J."/>
            <person name="Halakuc P."/>
            <person name="Pipaliya S.V."/>
            <person name="Vacek V."/>
            <person name="Brzon O."/>
            <person name="Soukal P."/>
            <person name="Eme L."/>
            <person name="Dacks J.B."/>
            <person name="Karnkowska A."/>
            <person name="Elias M."/>
            <person name="Hampl V."/>
        </authorList>
    </citation>
    <scope>NUCLEOTIDE SEQUENCE [LARGE SCALE GENOMIC DNA]</scope>
    <source>
        <strain evidence="2">NAU3</strain>
        <tissue evidence="2">Gut</tissue>
    </source>
</reference>